<dbReference type="SUPFAM" id="SSF46894">
    <property type="entry name" value="C-terminal effector domain of the bipartite response regulators"/>
    <property type="match status" value="1"/>
</dbReference>
<dbReference type="InterPro" id="IPR001867">
    <property type="entry name" value="OmpR/PhoB-type_DNA-bd"/>
</dbReference>
<keyword evidence="4" id="KW-0614">Plasmid</keyword>
<keyword evidence="5" id="KW-1185">Reference proteome</keyword>
<feature type="domain" description="OmpR/PhoB-type" evidence="3">
    <location>
        <begin position="28"/>
        <end position="130"/>
    </location>
</feature>
<dbReference type="GO" id="GO:0000160">
    <property type="term" value="P:phosphorelay signal transduction system"/>
    <property type="evidence" value="ECO:0007669"/>
    <property type="project" value="InterPro"/>
</dbReference>
<geneLocation type="plasmid" evidence="4 5">
    <name>pPF72-1</name>
</geneLocation>
<dbReference type="PROSITE" id="PS51755">
    <property type="entry name" value="OMPR_PHOB"/>
    <property type="match status" value="1"/>
</dbReference>
<dbReference type="Proteomes" id="UP000035651">
    <property type="component" value="Plasmid pPF72-1"/>
</dbReference>
<dbReference type="PATRIC" id="fig|656179.3.peg.5290"/>
<dbReference type="AlphaFoldDB" id="A0A0H3X3L9"/>
<keyword evidence="1 2" id="KW-0238">DNA-binding</keyword>
<dbReference type="GO" id="GO:0006355">
    <property type="term" value="P:regulation of DNA-templated transcription"/>
    <property type="evidence" value="ECO:0007669"/>
    <property type="project" value="InterPro"/>
</dbReference>
<protein>
    <recommendedName>
        <fullName evidence="3">OmpR/PhoB-type domain-containing protein</fullName>
    </recommendedName>
</protein>
<dbReference type="SMART" id="SM00862">
    <property type="entry name" value="Trans_reg_C"/>
    <property type="match status" value="1"/>
</dbReference>
<dbReference type="KEGG" id="pfg:AB870_24605"/>
<dbReference type="Gene3D" id="1.10.10.10">
    <property type="entry name" value="Winged helix-like DNA-binding domain superfamily/Winged helix DNA-binding domain"/>
    <property type="match status" value="1"/>
</dbReference>
<dbReference type="EMBL" id="CP011808">
    <property type="protein sequence ID" value="AKM33366.1"/>
    <property type="molecule type" value="Genomic_DNA"/>
</dbReference>
<evidence type="ECO:0000259" key="3">
    <source>
        <dbReference type="PROSITE" id="PS51755"/>
    </source>
</evidence>
<gene>
    <name evidence="4" type="ORF">AB870_24605</name>
</gene>
<proteinExistence type="predicted"/>
<dbReference type="CDD" id="cd00383">
    <property type="entry name" value="trans_reg_C"/>
    <property type="match status" value="1"/>
</dbReference>
<dbReference type="GO" id="GO:0003677">
    <property type="term" value="F:DNA binding"/>
    <property type="evidence" value="ECO:0007669"/>
    <property type="project" value="UniProtKB-UniRule"/>
</dbReference>
<sequence length="143" mass="15693">MWGVVAGGANLRSAKKVEKINMDREFMSEFRVNGSAVFSPKDNVFISAGMGRAFPVAPVASRLMLFLCCHPNLIVKRKDIFQAVWEDFGFEVSQGSINQTIFVLRSTLDDVGVGSRCIRTVPRIGYCLLAEVEKITSGVCSAL</sequence>
<reference evidence="4" key="1">
    <citation type="submission" date="2016-06" db="EMBL/GenBank/DDBJ databases">
        <title>Complete Genome Sequence of Pandoraea faecigallinarum DSM-23572.</title>
        <authorList>
            <person name="Yong D."/>
            <person name="Ee R."/>
            <person name="Lim Y.-L."/>
            <person name="Yin W.-F."/>
            <person name="Chan K.-G."/>
        </authorList>
    </citation>
    <scope>NUCLEOTIDE SEQUENCE</scope>
    <source>
        <strain evidence="4">DSM 23572</strain>
        <plasmid evidence="4">pPF72-1</plasmid>
    </source>
</reference>
<evidence type="ECO:0000256" key="1">
    <source>
        <dbReference type="ARBA" id="ARBA00023125"/>
    </source>
</evidence>
<organism evidence="4 5">
    <name type="scientific">Pandoraea faecigallinarum</name>
    <dbReference type="NCBI Taxonomy" id="656179"/>
    <lineage>
        <taxon>Bacteria</taxon>
        <taxon>Pseudomonadati</taxon>
        <taxon>Pseudomonadota</taxon>
        <taxon>Betaproteobacteria</taxon>
        <taxon>Burkholderiales</taxon>
        <taxon>Burkholderiaceae</taxon>
        <taxon>Pandoraea</taxon>
    </lineage>
</organism>
<name>A0A0H3X3L9_9BURK</name>
<feature type="DNA-binding region" description="OmpR/PhoB-type" evidence="2">
    <location>
        <begin position="28"/>
        <end position="130"/>
    </location>
</feature>
<evidence type="ECO:0000313" key="5">
    <source>
        <dbReference type="Proteomes" id="UP000035651"/>
    </source>
</evidence>
<dbReference type="InterPro" id="IPR036388">
    <property type="entry name" value="WH-like_DNA-bd_sf"/>
</dbReference>
<accession>A0A0H3X3L9</accession>
<dbReference type="InterPro" id="IPR016032">
    <property type="entry name" value="Sig_transdc_resp-reg_C-effctor"/>
</dbReference>
<evidence type="ECO:0000313" key="4">
    <source>
        <dbReference type="EMBL" id="AKM33366.1"/>
    </source>
</evidence>
<dbReference type="Pfam" id="PF00486">
    <property type="entry name" value="Trans_reg_C"/>
    <property type="match status" value="1"/>
</dbReference>
<evidence type="ECO:0000256" key="2">
    <source>
        <dbReference type="PROSITE-ProRule" id="PRU01091"/>
    </source>
</evidence>